<keyword evidence="6 8" id="KW-1133">Transmembrane helix</keyword>
<feature type="transmembrane region" description="Helical" evidence="8">
    <location>
        <begin position="131"/>
        <end position="152"/>
    </location>
</feature>
<evidence type="ECO:0000313" key="9">
    <source>
        <dbReference type="EMBL" id="CAD72879.1"/>
    </source>
</evidence>
<keyword evidence="10" id="KW-1185">Reference proteome</keyword>
<dbReference type="FunCoup" id="Q7UV47">
    <property type="interactions" value="218"/>
</dbReference>
<gene>
    <name evidence="9" type="ordered locus">RB2881</name>
</gene>
<feature type="transmembrane region" description="Helical" evidence="8">
    <location>
        <begin position="280"/>
        <end position="304"/>
    </location>
</feature>
<dbReference type="AlphaFoldDB" id="Q7UV47"/>
<dbReference type="PANTHER" id="PTHR11040:SF211">
    <property type="entry name" value="ZINC TRANSPORTER ZIP11"/>
    <property type="match status" value="1"/>
</dbReference>
<evidence type="ECO:0000313" key="10">
    <source>
        <dbReference type="Proteomes" id="UP000001025"/>
    </source>
</evidence>
<dbReference type="HOGENOM" id="CLU_015114_1_2_0"/>
<dbReference type="EnsemblBacteria" id="CAD72879">
    <property type="protein sequence ID" value="CAD72879"/>
    <property type="gene ID" value="RB2881"/>
</dbReference>
<dbReference type="KEGG" id="rba:RB2881"/>
<dbReference type="GO" id="GO:0005886">
    <property type="term" value="C:plasma membrane"/>
    <property type="evidence" value="ECO:0007669"/>
    <property type="project" value="UniProtKB-SubCell"/>
</dbReference>
<dbReference type="InterPro" id="IPR003689">
    <property type="entry name" value="ZIP"/>
</dbReference>
<reference evidence="9 10" key="1">
    <citation type="journal article" date="2003" name="Proc. Natl. Acad. Sci. U.S.A.">
        <title>Complete genome sequence of the marine planctomycete Pirellula sp. strain 1.</title>
        <authorList>
            <person name="Gloeckner F.O."/>
            <person name="Kube M."/>
            <person name="Bauer M."/>
            <person name="Teeling H."/>
            <person name="Lombardot T."/>
            <person name="Ludwig W."/>
            <person name="Gade D."/>
            <person name="Beck A."/>
            <person name="Borzym K."/>
            <person name="Heitmann K."/>
            <person name="Rabus R."/>
            <person name="Schlesner H."/>
            <person name="Amann R."/>
            <person name="Reinhardt R."/>
        </authorList>
    </citation>
    <scope>NUCLEOTIDE SEQUENCE [LARGE SCALE GENOMIC DNA]</scope>
    <source>
        <strain evidence="10">DSM 10527 / NCIMB 13988 / SH1</strain>
    </source>
</reference>
<comment type="subcellular location">
    <subcellularLocation>
        <location evidence="1">Cell membrane</location>
        <topology evidence="1">Multi-pass membrane protein</topology>
    </subcellularLocation>
</comment>
<evidence type="ECO:0000256" key="8">
    <source>
        <dbReference type="SAM" id="Phobius"/>
    </source>
</evidence>
<dbReference type="InParanoid" id="Q7UV47"/>
<organism evidence="9 10">
    <name type="scientific">Rhodopirellula baltica (strain DSM 10527 / NCIMB 13988 / SH1)</name>
    <dbReference type="NCBI Taxonomy" id="243090"/>
    <lineage>
        <taxon>Bacteria</taxon>
        <taxon>Pseudomonadati</taxon>
        <taxon>Planctomycetota</taxon>
        <taxon>Planctomycetia</taxon>
        <taxon>Pirellulales</taxon>
        <taxon>Pirellulaceae</taxon>
        <taxon>Rhodopirellula</taxon>
    </lineage>
</organism>
<feature type="transmembrane region" description="Helical" evidence="8">
    <location>
        <begin position="310"/>
        <end position="327"/>
    </location>
</feature>
<evidence type="ECO:0000256" key="6">
    <source>
        <dbReference type="ARBA" id="ARBA00022989"/>
    </source>
</evidence>
<evidence type="ECO:0000256" key="1">
    <source>
        <dbReference type="ARBA" id="ARBA00004651"/>
    </source>
</evidence>
<protein>
    <submittedName>
        <fullName evidence="9">GufA protein</fullName>
    </submittedName>
</protein>
<dbReference type="PATRIC" id="fig|243090.15.peg.1329"/>
<name>Q7UV47_RHOBA</name>
<feature type="transmembrane region" description="Helical" evidence="8">
    <location>
        <begin position="164"/>
        <end position="184"/>
    </location>
</feature>
<keyword evidence="4 8" id="KW-0812">Transmembrane</keyword>
<comment type="similarity">
    <text evidence="2">Belongs to the ZIP transporter (TC 2.A.5) family.</text>
</comment>
<keyword evidence="3" id="KW-1003">Cell membrane</keyword>
<dbReference type="STRING" id="243090.RB2881"/>
<evidence type="ECO:0000256" key="7">
    <source>
        <dbReference type="ARBA" id="ARBA00023136"/>
    </source>
</evidence>
<dbReference type="PANTHER" id="PTHR11040">
    <property type="entry name" value="ZINC/IRON TRANSPORTER"/>
    <property type="match status" value="1"/>
</dbReference>
<dbReference type="GO" id="GO:0016020">
    <property type="term" value="C:membrane"/>
    <property type="evidence" value="ECO:0000318"/>
    <property type="project" value="GO_Central"/>
</dbReference>
<evidence type="ECO:0000256" key="4">
    <source>
        <dbReference type="ARBA" id="ARBA00022692"/>
    </source>
</evidence>
<dbReference type="GO" id="GO:0071577">
    <property type="term" value="P:zinc ion transmembrane transport"/>
    <property type="evidence" value="ECO:0000318"/>
    <property type="project" value="GO_Central"/>
</dbReference>
<dbReference type="Proteomes" id="UP000001025">
    <property type="component" value="Chromosome"/>
</dbReference>
<keyword evidence="5" id="KW-0862">Zinc</keyword>
<evidence type="ECO:0000256" key="2">
    <source>
        <dbReference type="ARBA" id="ARBA00006939"/>
    </source>
</evidence>
<sequence>MSFGMRLNQQAAKFGPAGTDQRCGACGYSHDATTSKWHAVCVSRDVQCCWPDRPCISRHQSSASWQTTPLKRNVTGRSQTTLLDFQFTSMTDWLQQQTPVLQALLAGIFTWVLTALGAAVVFGLTNVPRKLFDAMLGFAGGVMLAASYWSLLAPSIEAAAEQGWPSWLPAAVGFLIGGAFLYGLDRGLPHLHRGMPTESAEGPKTAWQRSVLLIAAITLHNIPEGLAVGVAFGSASAGIESATLSGATALAIGIGLQNLPEGIAVAVPLRGEGMSRMKSWLIAQASAIVEPIAAVLGAAIVVYAAPVLPFALSFAAGAMVYVVVEELIPETHQEGNEDLATLCLTLGFTVMMILDVSLG</sequence>
<dbReference type="EMBL" id="BX294137">
    <property type="protein sequence ID" value="CAD72879.1"/>
    <property type="molecule type" value="Genomic_DNA"/>
</dbReference>
<feature type="transmembrane region" description="Helical" evidence="8">
    <location>
        <begin position="100"/>
        <end position="124"/>
    </location>
</feature>
<dbReference type="GO" id="GO:0005385">
    <property type="term" value="F:zinc ion transmembrane transporter activity"/>
    <property type="evidence" value="ECO:0000318"/>
    <property type="project" value="GO_Central"/>
</dbReference>
<dbReference type="eggNOG" id="COG0428">
    <property type="taxonomic scope" value="Bacteria"/>
</dbReference>
<accession>Q7UV47</accession>
<dbReference type="OrthoDB" id="9787346at2"/>
<evidence type="ECO:0000256" key="3">
    <source>
        <dbReference type="ARBA" id="ARBA00022475"/>
    </source>
</evidence>
<proteinExistence type="inferred from homology"/>
<evidence type="ECO:0000256" key="5">
    <source>
        <dbReference type="ARBA" id="ARBA00022833"/>
    </source>
</evidence>
<dbReference type="Pfam" id="PF02535">
    <property type="entry name" value="Zip"/>
    <property type="match status" value="1"/>
</dbReference>
<keyword evidence="7 8" id="KW-0472">Membrane</keyword>